<dbReference type="Proteomes" id="UP000321933">
    <property type="component" value="Unassembled WGS sequence"/>
</dbReference>
<dbReference type="AlphaFoldDB" id="A0A5C8ZT11"/>
<evidence type="ECO:0000313" key="2">
    <source>
        <dbReference type="EMBL" id="TXS90597.1"/>
    </source>
</evidence>
<dbReference type="GO" id="GO:0017168">
    <property type="term" value="F:5-oxoprolinase (ATP-hydrolyzing) activity"/>
    <property type="evidence" value="ECO:0007669"/>
    <property type="project" value="TreeGrafter"/>
</dbReference>
<evidence type="ECO:0000259" key="1">
    <source>
        <dbReference type="Pfam" id="PF02538"/>
    </source>
</evidence>
<dbReference type="OrthoDB" id="5288472at2"/>
<dbReference type="GO" id="GO:0006749">
    <property type="term" value="P:glutathione metabolic process"/>
    <property type="evidence" value="ECO:0007669"/>
    <property type="project" value="TreeGrafter"/>
</dbReference>
<keyword evidence="3" id="KW-1185">Reference proteome</keyword>
<protein>
    <submittedName>
        <fullName evidence="2">Hydantoinase B/oxoprolinase family protein</fullName>
    </submittedName>
</protein>
<proteinExistence type="predicted"/>
<feature type="domain" description="Hydantoinase B/oxoprolinase" evidence="1">
    <location>
        <begin position="27"/>
        <end position="551"/>
    </location>
</feature>
<gene>
    <name evidence="2" type="ORF">FVW59_14785</name>
</gene>
<sequence>MSMATSLLMFPIQNKSKEQGMHNTVVDPVTREVISGMLNAVTAEMQQTLISTSHSPIITEGQDATAAIFDTEGRNIAQATAVPVHLGVLVEMGKRFAAQYPEGVAEPGDIYVCNDPYCGGTHLPDIAVVAPVFYDDYLVGYVATMTHHRDIGGYAPGSVNVEARDLHAEGLRIPIVRLYHRGELNDSLNALLESNTRTPESLRGDLGAQIAACRTGLKRYSRVFSRWGRETIAEANRQLMDYAESLTRAEIGRINDGDFYFEDWLDDDGLDPANDPLKIAVTLRVRGDEIEFDFTGTDPQATSAINNVPSSTNAVVFYAVRLLTGDRIPNNDGCYRPIRTVLPAGTLVSANYPAPVAARGMSLKRIEDVVLGAMIKAVPEFFTAAHSGQYTMVTIAGQDPETGRALLGHIGGPYAGGHGARPRKDGIDVTEHGATNGSPIPLEVAEAKLPLLFRQCSLWTDSGGAGRNRGGLGYHVDVEWRGPAVYAQLRRERMKFKPWGALGGSDAPLCSTEFFGIDGSNEELPGKCRRALIAGDRLSIYTTGGGGYGNPRERDRIAVENDVIDGKVSVEAAKEVYGYSG</sequence>
<comment type="caution">
    <text evidence="2">The sequence shown here is derived from an EMBL/GenBank/DDBJ whole genome shotgun (WGS) entry which is preliminary data.</text>
</comment>
<dbReference type="InterPro" id="IPR003692">
    <property type="entry name" value="Hydantoinase_B"/>
</dbReference>
<dbReference type="PANTHER" id="PTHR11365">
    <property type="entry name" value="5-OXOPROLINASE RELATED"/>
    <property type="match status" value="1"/>
</dbReference>
<organism evidence="2 3">
    <name type="scientific">Parahaliea aestuarii</name>
    <dbReference type="NCBI Taxonomy" id="1852021"/>
    <lineage>
        <taxon>Bacteria</taxon>
        <taxon>Pseudomonadati</taxon>
        <taxon>Pseudomonadota</taxon>
        <taxon>Gammaproteobacteria</taxon>
        <taxon>Cellvibrionales</taxon>
        <taxon>Halieaceae</taxon>
        <taxon>Parahaliea</taxon>
    </lineage>
</organism>
<accession>A0A5C8ZT11</accession>
<dbReference type="PANTHER" id="PTHR11365:SF23">
    <property type="entry name" value="HYPOTHETICAL 5-OXOPROLINASE (EUROFUNG)-RELATED"/>
    <property type="match status" value="1"/>
</dbReference>
<dbReference type="GO" id="GO:0005829">
    <property type="term" value="C:cytosol"/>
    <property type="evidence" value="ECO:0007669"/>
    <property type="project" value="TreeGrafter"/>
</dbReference>
<reference evidence="2 3" key="1">
    <citation type="submission" date="2019-08" db="EMBL/GenBank/DDBJ databases">
        <title>Parahaliea maris sp. nov., isolated from the surface seawater.</title>
        <authorList>
            <person name="Liu Y."/>
        </authorList>
    </citation>
    <scope>NUCLEOTIDE SEQUENCE [LARGE SCALE GENOMIC DNA]</scope>
    <source>
        <strain evidence="2 3">S2-26</strain>
    </source>
</reference>
<dbReference type="Pfam" id="PF02538">
    <property type="entry name" value="Hydantoinase_B"/>
    <property type="match status" value="1"/>
</dbReference>
<name>A0A5C8ZT11_9GAMM</name>
<dbReference type="InterPro" id="IPR045079">
    <property type="entry name" value="Oxoprolinase-like"/>
</dbReference>
<evidence type="ECO:0000313" key="3">
    <source>
        <dbReference type="Proteomes" id="UP000321933"/>
    </source>
</evidence>
<dbReference type="EMBL" id="VRYZ01000006">
    <property type="protein sequence ID" value="TXS90597.1"/>
    <property type="molecule type" value="Genomic_DNA"/>
</dbReference>